<organism evidence="2 3">
    <name type="scientific">Komagataeibacter xylinus</name>
    <name type="common">Gluconacetobacter xylinus</name>
    <dbReference type="NCBI Taxonomy" id="28448"/>
    <lineage>
        <taxon>Bacteria</taxon>
        <taxon>Pseudomonadati</taxon>
        <taxon>Pseudomonadota</taxon>
        <taxon>Alphaproteobacteria</taxon>
        <taxon>Acetobacterales</taxon>
        <taxon>Acetobacteraceae</taxon>
        <taxon>Komagataeibacter</taxon>
    </lineage>
</organism>
<proteinExistence type="predicted"/>
<keyword evidence="1" id="KW-0732">Signal</keyword>
<reference evidence="2 3" key="1">
    <citation type="submission" date="2017-07" db="EMBL/GenBank/DDBJ databases">
        <title>A draft genome sequence of Komagataeibacter xylinus LMG 1515.</title>
        <authorList>
            <person name="Skraban J."/>
            <person name="Cleenwerck I."/>
            <person name="Vandamme P."/>
            <person name="Trcek J."/>
        </authorList>
    </citation>
    <scope>NUCLEOTIDE SEQUENCE [LARGE SCALE GENOMIC DNA]</scope>
    <source>
        <strain evidence="2 3">LMG 1515</strain>
    </source>
</reference>
<dbReference type="Proteomes" id="UP000248257">
    <property type="component" value="Unassembled WGS sequence"/>
</dbReference>
<evidence type="ECO:0000313" key="2">
    <source>
        <dbReference type="EMBL" id="PYD55682.1"/>
    </source>
</evidence>
<accession>A0A318PJ10</accession>
<keyword evidence="3" id="KW-1185">Reference proteome</keyword>
<name>A0A318PJ10_KOMXY</name>
<gene>
    <name evidence="2" type="ORF">CFR75_15165</name>
</gene>
<evidence type="ECO:0000256" key="1">
    <source>
        <dbReference type="SAM" id="SignalP"/>
    </source>
</evidence>
<sequence length="97" mass="10624">MKKVFSIMTISMVLCGSAFAQGQSEGLARQTGIIIAEQNYSIPQFAQKMQKEGSGAVIAERCGKEFSNANLKQVCMDSAQDEDERIFIKMLKAQRGG</sequence>
<comment type="caution">
    <text evidence="2">The sequence shown here is derived from an EMBL/GenBank/DDBJ whole genome shotgun (WGS) entry which is preliminary data.</text>
</comment>
<dbReference type="AlphaFoldDB" id="A0A318PJ10"/>
<protein>
    <submittedName>
        <fullName evidence="2">Uncharacterized protein</fullName>
    </submittedName>
</protein>
<feature type="chain" id="PRO_5016388713" evidence="1">
    <location>
        <begin position="21"/>
        <end position="97"/>
    </location>
</feature>
<dbReference type="RefSeq" id="WP_061276444.1">
    <property type="nucleotide sequence ID" value="NZ_CBCRXN010000118.1"/>
</dbReference>
<evidence type="ECO:0000313" key="3">
    <source>
        <dbReference type="Proteomes" id="UP000248257"/>
    </source>
</evidence>
<dbReference type="OrthoDB" id="9944758at2"/>
<feature type="signal peptide" evidence="1">
    <location>
        <begin position="1"/>
        <end position="20"/>
    </location>
</feature>
<dbReference type="EMBL" id="NKUC01000056">
    <property type="protein sequence ID" value="PYD55682.1"/>
    <property type="molecule type" value="Genomic_DNA"/>
</dbReference>